<accession>K0RM32</accession>
<proteinExistence type="predicted"/>
<dbReference type="GO" id="GO:0004252">
    <property type="term" value="F:serine-type endopeptidase activity"/>
    <property type="evidence" value="ECO:0007669"/>
    <property type="project" value="InterPro"/>
</dbReference>
<dbReference type="PANTHER" id="PTHR24276">
    <property type="entry name" value="POLYSERASE-RELATED"/>
    <property type="match status" value="1"/>
</dbReference>
<reference evidence="9 10" key="1">
    <citation type="journal article" date="2012" name="Genome Biol.">
        <title>Genome and low-iron response of an oceanic diatom adapted to chronic iron limitation.</title>
        <authorList>
            <person name="Lommer M."/>
            <person name="Specht M."/>
            <person name="Roy A.S."/>
            <person name="Kraemer L."/>
            <person name="Andreson R."/>
            <person name="Gutowska M.A."/>
            <person name="Wolf J."/>
            <person name="Bergner S.V."/>
            <person name="Schilhabel M.B."/>
            <person name="Klostermeier U.C."/>
            <person name="Beiko R.G."/>
            <person name="Rosenstiel P."/>
            <person name="Hippler M."/>
            <person name="Laroche J."/>
        </authorList>
    </citation>
    <scope>NUCLEOTIDE SEQUENCE [LARGE SCALE GENOMIC DNA]</scope>
    <source>
        <strain evidence="9 10">CCMP1005</strain>
    </source>
</reference>
<dbReference type="InterPro" id="IPR001254">
    <property type="entry name" value="Trypsin_dom"/>
</dbReference>
<dbReference type="InterPro" id="IPR043504">
    <property type="entry name" value="Peptidase_S1_PA_chymotrypsin"/>
</dbReference>
<evidence type="ECO:0000259" key="8">
    <source>
        <dbReference type="PROSITE" id="PS50240"/>
    </source>
</evidence>
<dbReference type="InterPro" id="IPR018114">
    <property type="entry name" value="TRYPSIN_HIS"/>
</dbReference>
<feature type="region of interest" description="Disordered" evidence="7">
    <location>
        <begin position="1"/>
        <end position="26"/>
    </location>
</feature>
<name>K0RM32_THAOC</name>
<evidence type="ECO:0000256" key="5">
    <source>
        <dbReference type="ARBA" id="ARBA00023157"/>
    </source>
</evidence>
<dbReference type="FunFam" id="2.40.10.10:FF:000054">
    <property type="entry name" value="Complement C1r subcomponent"/>
    <property type="match status" value="1"/>
</dbReference>
<dbReference type="GO" id="GO:0006508">
    <property type="term" value="P:proteolysis"/>
    <property type="evidence" value="ECO:0007669"/>
    <property type="project" value="InterPro"/>
</dbReference>
<keyword evidence="3" id="KW-0732">Signal</keyword>
<feature type="non-terminal residue" evidence="9">
    <location>
        <position position="721"/>
    </location>
</feature>
<feature type="compositionally biased region" description="Basic and acidic residues" evidence="7">
    <location>
        <begin position="10"/>
        <end position="26"/>
    </location>
</feature>
<organism evidence="9 10">
    <name type="scientific">Thalassiosira oceanica</name>
    <name type="common">Marine diatom</name>
    <dbReference type="NCBI Taxonomy" id="159749"/>
    <lineage>
        <taxon>Eukaryota</taxon>
        <taxon>Sar</taxon>
        <taxon>Stramenopiles</taxon>
        <taxon>Ochrophyta</taxon>
        <taxon>Bacillariophyta</taxon>
        <taxon>Coscinodiscophyceae</taxon>
        <taxon>Thalassiosirophycidae</taxon>
        <taxon>Thalassiosirales</taxon>
        <taxon>Thalassiosiraceae</taxon>
        <taxon>Thalassiosira</taxon>
    </lineage>
</organism>
<feature type="domain" description="Peptidase S1" evidence="8">
    <location>
        <begin position="211"/>
        <end position="355"/>
    </location>
</feature>
<keyword evidence="4" id="KW-0843">Virulence</keyword>
<dbReference type="Gene3D" id="2.40.10.10">
    <property type="entry name" value="Trypsin-like serine proteases"/>
    <property type="match status" value="2"/>
</dbReference>
<evidence type="ECO:0000313" key="10">
    <source>
        <dbReference type="Proteomes" id="UP000266841"/>
    </source>
</evidence>
<evidence type="ECO:0000256" key="7">
    <source>
        <dbReference type="SAM" id="MobiDB-lite"/>
    </source>
</evidence>
<dbReference type="SMART" id="SM00020">
    <property type="entry name" value="Tryp_SPc"/>
    <property type="match status" value="1"/>
</dbReference>
<evidence type="ECO:0000256" key="4">
    <source>
        <dbReference type="ARBA" id="ARBA00023026"/>
    </source>
</evidence>
<dbReference type="InterPro" id="IPR009003">
    <property type="entry name" value="Peptidase_S1_PA"/>
</dbReference>
<dbReference type="EMBL" id="AGNL01035335">
    <property type="protein sequence ID" value="EJK54753.1"/>
    <property type="molecule type" value="Genomic_DNA"/>
</dbReference>
<dbReference type="OrthoDB" id="104223at2759"/>
<protein>
    <recommendedName>
        <fullName evidence="8">Peptidase S1 domain-containing protein</fullName>
    </recommendedName>
</protein>
<dbReference type="PROSITE" id="PS50240">
    <property type="entry name" value="TRYPSIN_DOM"/>
    <property type="match status" value="2"/>
</dbReference>
<evidence type="ECO:0000256" key="6">
    <source>
        <dbReference type="ARBA" id="ARBA00023180"/>
    </source>
</evidence>
<dbReference type="AlphaFoldDB" id="K0RM32"/>
<comment type="subcellular location">
    <subcellularLocation>
        <location evidence="1">Secreted</location>
    </subcellularLocation>
</comment>
<evidence type="ECO:0000256" key="1">
    <source>
        <dbReference type="ARBA" id="ARBA00004613"/>
    </source>
</evidence>
<dbReference type="Proteomes" id="UP000266841">
    <property type="component" value="Unassembled WGS sequence"/>
</dbReference>
<dbReference type="SUPFAM" id="SSF50494">
    <property type="entry name" value="Trypsin-like serine proteases"/>
    <property type="match status" value="2"/>
</dbReference>
<dbReference type="PANTHER" id="PTHR24276:SF91">
    <property type="entry name" value="AT26814P-RELATED"/>
    <property type="match status" value="1"/>
</dbReference>
<dbReference type="eggNOG" id="KOG3627">
    <property type="taxonomic scope" value="Eukaryota"/>
</dbReference>
<keyword evidence="5" id="KW-1015">Disulfide bond</keyword>
<evidence type="ECO:0000256" key="3">
    <source>
        <dbReference type="ARBA" id="ARBA00022729"/>
    </source>
</evidence>
<evidence type="ECO:0000256" key="2">
    <source>
        <dbReference type="ARBA" id="ARBA00022525"/>
    </source>
</evidence>
<dbReference type="PROSITE" id="PS00134">
    <property type="entry name" value="TRYPSIN_HIS"/>
    <property type="match status" value="1"/>
</dbReference>
<keyword evidence="2" id="KW-0964">Secreted</keyword>
<sequence length="721" mass="78532">MTTAAPAPAGDDRGHRGEEATAKTRTDIILADRHSGNDRREKEKGAWTTAWTRGSLGARVARARTMAAAAMPVVANARSVASILTSTDGFHLSRAGMELHSPLNYKSLEHEFRRQRRLKVKDDTATSRNVQAMNDLHASQRRDEDAIFSEEEFCTPAGASSLESNLQNEVYADRDVDVMCGCLDGFAECSVTFNEEECEVLSCSDGRWNCLDPDASSVSVCTIERIITTWLLLDDIAPSLFLIQSTTEYTSGVANIHKTSALISVIEEEEPECLMFNVDRSQKKVTSKMLCAKEDGKDSCQGDSGGPLLIKGADSSQDLQIGVVSWGVGCGEDGAYPSVYARVSSAYDWIRAQVCKGSVDPPASFECDESAADDTVRSGHAKQERIVGGEDAKVGRFQYAVGLAYPLFGQFCGGSLIAPDVVLSAAHCMNTADFVVPYNVIIGRHDLEEQTEGESIAMSDEVKHPNYDLLSLENDFALVFLASPTYNYEVVQLNQDDNIPQSGDPVTAIGYGDTDPDVTVMTPSMILQEVEKKALSNEECNEIPEWENFNGQACNSCEVCEQDGSSVKVKADWWVMFRRPSSPPFPAESICSSEDAFALKMALSEVMPDGDIANIDCNCQSDTGLVLCDVEFLEEICVDGFPLCWKSSQVQLWNVATFDLKSVTYKSEYTQGALFVTSDSFTIENPQTNDATCSGYYVNGEQCSSCTLCSGVEEISTVGDC</sequence>
<dbReference type="InterPro" id="IPR050430">
    <property type="entry name" value="Peptidase_S1"/>
</dbReference>
<gene>
    <name evidence="9" type="ORF">THAOC_25591</name>
</gene>
<keyword evidence="6" id="KW-0325">Glycoprotein</keyword>
<comment type="caution">
    <text evidence="9">The sequence shown here is derived from an EMBL/GenBank/DDBJ whole genome shotgun (WGS) entry which is preliminary data.</text>
</comment>
<dbReference type="GO" id="GO:0005576">
    <property type="term" value="C:extracellular region"/>
    <property type="evidence" value="ECO:0007669"/>
    <property type="project" value="UniProtKB-SubCell"/>
</dbReference>
<keyword evidence="10" id="KW-1185">Reference proteome</keyword>
<feature type="domain" description="Peptidase S1" evidence="8">
    <location>
        <begin position="386"/>
        <end position="676"/>
    </location>
</feature>
<evidence type="ECO:0000313" key="9">
    <source>
        <dbReference type="EMBL" id="EJK54753.1"/>
    </source>
</evidence>
<dbReference type="Pfam" id="PF00089">
    <property type="entry name" value="Trypsin"/>
    <property type="match status" value="2"/>
</dbReference>